<keyword evidence="8" id="KW-1185">Reference proteome</keyword>
<dbReference type="InterPro" id="IPR030953">
    <property type="entry name" value="Glycosyl_450act"/>
</dbReference>
<dbReference type="Pfam" id="PF21036">
    <property type="entry name" value="EryCIII-like_N"/>
    <property type="match status" value="1"/>
</dbReference>
<comment type="similarity">
    <text evidence="1">Belongs to the glycosyltransferase 28 family.</text>
</comment>
<evidence type="ECO:0000256" key="1">
    <source>
        <dbReference type="ARBA" id="ARBA00006962"/>
    </source>
</evidence>
<dbReference type="InterPro" id="IPR050426">
    <property type="entry name" value="Glycosyltransferase_28"/>
</dbReference>
<keyword evidence="4" id="KW-0045">Antibiotic biosynthesis</keyword>
<organism evidence="7 8">
    <name type="scientific">Actinoplanes sandaracinus</name>
    <dbReference type="NCBI Taxonomy" id="3045177"/>
    <lineage>
        <taxon>Bacteria</taxon>
        <taxon>Bacillati</taxon>
        <taxon>Actinomycetota</taxon>
        <taxon>Actinomycetes</taxon>
        <taxon>Micromonosporales</taxon>
        <taxon>Micromonosporaceae</taxon>
        <taxon>Actinoplanes</taxon>
    </lineage>
</organism>
<evidence type="ECO:0000256" key="3">
    <source>
        <dbReference type="ARBA" id="ARBA00022679"/>
    </source>
</evidence>
<sequence>MRVLFTANPEKAHLLAMVSMAWALRTAGHEVRFASQPAFTSTITQAGLTAVAVGRDVDLWDLIPRDPRFPNWVWEPEYGLPTPYDVVDDPSRATWEHMVEGYQEQLTSWHKPASFPMISGLVEFAQAWKPDLILWEPLSLAGPIAARACGAAHARLLWGVDVFGLTRQHYLRLRGDRTEDPLGGWLAGYARRFGGDFAEDMLTGHFTIDQLPSSLRVEADLHYESVQFTPYGGPAVVPKWLWEKPSKPRVALTMGLSLTDHKAGYKISVQDVFDALADLDIELVATIAESAQPAVTHVPDNVRMVPYVPLHALVPTCTALINHGGFGTVMTTARHGVPQLVVPWDFDAPALAARVGQQGSALVTRADEASGQSIRDSVLRLLGEAPFRDRAGELQREIQALPTPNELVGRLEELTTTYRA</sequence>
<evidence type="ECO:0000259" key="5">
    <source>
        <dbReference type="Pfam" id="PF06722"/>
    </source>
</evidence>
<evidence type="ECO:0000313" key="7">
    <source>
        <dbReference type="EMBL" id="MDI6105166.1"/>
    </source>
</evidence>
<evidence type="ECO:0000256" key="2">
    <source>
        <dbReference type="ARBA" id="ARBA00022676"/>
    </source>
</evidence>
<evidence type="ECO:0000259" key="6">
    <source>
        <dbReference type="Pfam" id="PF21036"/>
    </source>
</evidence>
<dbReference type="Proteomes" id="UP001241758">
    <property type="component" value="Unassembled WGS sequence"/>
</dbReference>
<dbReference type="SUPFAM" id="SSF53756">
    <property type="entry name" value="UDP-Glycosyltransferase/glycogen phosphorylase"/>
    <property type="match status" value="1"/>
</dbReference>
<feature type="domain" description="Erythromycin biosynthesis protein CIII-like C-terminal" evidence="5">
    <location>
        <begin position="272"/>
        <end position="414"/>
    </location>
</feature>
<dbReference type="PANTHER" id="PTHR48050">
    <property type="entry name" value="STEROL 3-BETA-GLUCOSYLTRANSFERASE"/>
    <property type="match status" value="1"/>
</dbReference>
<protein>
    <submittedName>
        <fullName evidence="7">Activator-dependent family glycosyltransferase</fullName>
    </submittedName>
</protein>
<dbReference type="InterPro" id="IPR048284">
    <property type="entry name" value="EryCIII-like_N"/>
</dbReference>
<evidence type="ECO:0000313" key="8">
    <source>
        <dbReference type="Proteomes" id="UP001241758"/>
    </source>
</evidence>
<dbReference type="CDD" id="cd03784">
    <property type="entry name" value="GT1_Gtf-like"/>
    <property type="match status" value="1"/>
</dbReference>
<keyword evidence="3" id="KW-0808">Transferase</keyword>
<proteinExistence type="inferred from homology"/>
<reference evidence="7 8" key="1">
    <citation type="submission" date="2023-05" db="EMBL/GenBank/DDBJ databases">
        <title>Actinoplanes sp. NEAU-A12 genome sequencing.</title>
        <authorList>
            <person name="Wang Z.-S."/>
        </authorList>
    </citation>
    <scope>NUCLEOTIDE SEQUENCE [LARGE SCALE GENOMIC DNA]</scope>
    <source>
        <strain evidence="7 8">NEAU-A12</strain>
    </source>
</reference>
<comment type="caution">
    <text evidence="7">The sequence shown here is derived from an EMBL/GenBank/DDBJ whole genome shotgun (WGS) entry which is preliminary data.</text>
</comment>
<feature type="domain" description="Erythromycin biosynthesis protein CIII-like N-terminal" evidence="6">
    <location>
        <begin position="22"/>
        <end position="255"/>
    </location>
</feature>
<evidence type="ECO:0000256" key="4">
    <source>
        <dbReference type="ARBA" id="ARBA00023194"/>
    </source>
</evidence>
<dbReference type="EMBL" id="JASCTH010000041">
    <property type="protein sequence ID" value="MDI6105166.1"/>
    <property type="molecule type" value="Genomic_DNA"/>
</dbReference>
<dbReference type="NCBIfam" id="TIGR04516">
    <property type="entry name" value="glycosyl_450act"/>
    <property type="match status" value="1"/>
</dbReference>
<gene>
    <name evidence="7" type="ORF">QLQ12_41935</name>
</gene>
<name>A0ABT6WZI4_9ACTN</name>
<dbReference type="RefSeq" id="WP_282766634.1">
    <property type="nucleotide sequence ID" value="NZ_JASCTH010000041.1"/>
</dbReference>
<dbReference type="InterPro" id="IPR010610">
    <property type="entry name" value="EryCIII-like_C"/>
</dbReference>
<accession>A0ABT6WZI4</accession>
<keyword evidence="2" id="KW-0328">Glycosyltransferase</keyword>
<dbReference type="InterPro" id="IPR002213">
    <property type="entry name" value="UDP_glucos_trans"/>
</dbReference>
<dbReference type="Gene3D" id="3.40.50.2000">
    <property type="entry name" value="Glycogen Phosphorylase B"/>
    <property type="match status" value="2"/>
</dbReference>
<dbReference type="PANTHER" id="PTHR48050:SF13">
    <property type="entry name" value="STEROL 3-BETA-GLUCOSYLTRANSFERASE UGT80A2"/>
    <property type="match status" value="1"/>
</dbReference>
<dbReference type="Pfam" id="PF06722">
    <property type="entry name" value="EryCIII-like_C"/>
    <property type="match status" value="1"/>
</dbReference>